<keyword evidence="2" id="KW-1133">Transmembrane helix</keyword>
<keyword evidence="1 2" id="KW-0496">Mitochondrion</keyword>
<keyword evidence="2" id="KW-0830">Ubiquinone</keyword>
<sequence>MTRLYIIIEKLSNGYKDGILDFIYLISIFTGIFVIISKNPIVSVLFLIGLFLSIAIYLITLGISFIGLSYLLVYVGAVSILFIFILMLINVRISELLSNTSNSILLAVIISICFFNSVNQVLPLNIAARHDKYYILDLSNLFNDVLYAYTLFKLISNLLMIFFNVNNYKDQVLFVTSKLWDGSLAETTHITSIGYIIYTSYMIWLIITSIILLLAMVGAIVITIKQKANF</sequence>
<dbReference type="Pfam" id="PF00499">
    <property type="entry name" value="Oxidored_q3"/>
    <property type="match status" value="1"/>
</dbReference>
<dbReference type="PANTHER" id="PTHR33269:SF17">
    <property type="entry name" value="NADH-UBIQUINONE OXIDOREDUCTASE CHAIN 6"/>
    <property type="match status" value="1"/>
</dbReference>
<keyword evidence="2" id="KW-0472">Membrane</keyword>
<organism evidence="3">
    <name type="scientific">Ricasolia amplissima</name>
    <dbReference type="NCBI Taxonomy" id="209564"/>
    <lineage>
        <taxon>Eukaryota</taxon>
        <taxon>Fungi</taxon>
        <taxon>Dikarya</taxon>
        <taxon>Ascomycota</taxon>
        <taxon>Pezizomycotina</taxon>
        <taxon>Lecanoromycetes</taxon>
        <taxon>OSLEUM clade</taxon>
        <taxon>Lecanoromycetidae</taxon>
        <taxon>Peltigerales</taxon>
        <taxon>Peltigerineae</taxon>
        <taxon>Lobariaceae</taxon>
        <taxon>Ricasolia</taxon>
    </lineage>
</organism>
<dbReference type="InterPro" id="IPR001457">
    <property type="entry name" value="NADH_UbQ/plastoQ_OxRdtase_su6"/>
</dbReference>
<comment type="similarity">
    <text evidence="2">Belongs to the complex I subunit 6 family.</text>
</comment>
<comment type="function">
    <text evidence="2">Core subunit of the mitochondrial membrane respiratory chain NADH dehydrogenase (Complex I) which catalyzes electron transfer from NADH through the respiratory chain, using ubiquinone as an electron acceptor. Essential for the catalytic activity and assembly of complex I.</text>
</comment>
<name>A0A286QTF1_9LECA</name>
<keyword evidence="2" id="KW-0812">Transmembrane</keyword>
<dbReference type="PANTHER" id="PTHR33269">
    <property type="entry name" value="NADH-UBIQUINONE OXIDOREDUCTASE CHAIN 6"/>
    <property type="match status" value="1"/>
</dbReference>
<evidence type="ECO:0000256" key="1">
    <source>
        <dbReference type="ARBA" id="ARBA00023128"/>
    </source>
</evidence>
<comment type="catalytic activity">
    <reaction evidence="2">
        <text>a ubiquinone + NADH + 5 H(+)(in) = a ubiquinol + NAD(+) + 4 H(+)(out)</text>
        <dbReference type="Rhea" id="RHEA:29091"/>
        <dbReference type="Rhea" id="RHEA-COMP:9565"/>
        <dbReference type="Rhea" id="RHEA-COMP:9566"/>
        <dbReference type="ChEBI" id="CHEBI:15378"/>
        <dbReference type="ChEBI" id="CHEBI:16389"/>
        <dbReference type="ChEBI" id="CHEBI:17976"/>
        <dbReference type="ChEBI" id="CHEBI:57540"/>
        <dbReference type="ChEBI" id="CHEBI:57945"/>
        <dbReference type="EC" id="7.1.1.2"/>
    </reaction>
</comment>
<dbReference type="GO" id="GO:0031966">
    <property type="term" value="C:mitochondrial membrane"/>
    <property type="evidence" value="ECO:0007669"/>
    <property type="project" value="UniProtKB-SubCell"/>
</dbReference>
<feature type="transmembrane region" description="Helical" evidence="2">
    <location>
        <begin position="71"/>
        <end position="91"/>
    </location>
</feature>
<keyword evidence="2" id="KW-0679">Respiratory chain</keyword>
<dbReference type="EC" id="7.1.1.2" evidence="2"/>
<evidence type="ECO:0000313" key="3">
    <source>
        <dbReference type="EMBL" id="ASL24562.1"/>
    </source>
</evidence>
<dbReference type="Gene3D" id="1.20.120.1200">
    <property type="entry name" value="NADH-ubiquinone/plastoquinone oxidoreductase chain 6, subunit NuoJ"/>
    <property type="match status" value="1"/>
</dbReference>
<gene>
    <name evidence="3" type="primary">nad6</name>
    <name evidence="3" type="ORF">RiamM_p01</name>
</gene>
<dbReference type="InterPro" id="IPR042106">
    <property type="entry name" value="Nuo/plastoQ_OxRdtase_6_NuoJ"/>
</dbReference>
<feature type="transmembrane region" description="Helical" evidence="2">
    <location>
        <begin position="203"/>
        <end position="224"/>
    </location>
</feature>
<accession>A0A286QTF1</accession>
<dbReference type="AlphaFoldDB" id="A0A286QTF1"/>
<geneLocation type="mitochondrion" evidence="3"/>
<dbReference type="GO" id="GO:0008137">
    <property type="term" value="F:NADH dehydrogenase (ubiquinone) activity"/>
    <property type="evidence" value="ECO:0007669"/>
    <property type="project" value="UniProtKB-UniRule"/>
</dbReference>
<feature type="transmembrane region" description="Helical" evidence="2">
    <location>
        <begin position="146"/>
        <end position="167"/>
    </location>
</feature>
<feature type="transmembrane region" description="Helical" evidence="2">
    <location>
        <begin position="19"/>
        <end position="37"/>
    </location>
</feature>
<protein>
    <recommendedName>
        <fullName evidence="2">NADH-ubiquinone oxidoreductase chain 6</fullName>
        <ecNumber evidence="2">7.1.1.2</ecNumber>
    </recommendedName>
</protein>
<proteinExistence type="inferred from homology"/>
<feature type="transmembrane region" description="Helical" evidence="2">
    <location>
        <begin position="103"/>
        <end position="126"/>
    </location>
</feature>
<keyword evidence="2" id="KW-0520">NAD</keyword>
<keyword evidence="2" id="KW-0813">Transport</keyword>
<feature type="transmembrane region" description="Helical" evidence="2">
    <location>
        <begin position="44"/>
        <end position="65"/>
    </location>
</feature>
<keyword evidence="2" id="KW-1278">Translocase</keyword>
<evidence type="ECO:0000256" key="2">
    <source>
        <dbReference type="RuleBase" id="RU004430"/>
    </source>
</evidence>
<dbReference type="FunFam" id="1.20.120.1200:FF:000008">
    <property type="entry name" value="NADH-ubiquinone oxidoreductase chain 6"/>
    <property type="match status" value="1"/>
</dbReference>
<dbReference type="EMBL" id="KY853549">
    <property type="protein sequence ID" value="ASL24562.1"/>
    <property type="molecule type" value="Genomic_DNA"/>
</dbReference>
<reference evidence="3" key="1">
    <citation type="journal article" date="2017" name="Bryologist">
        <title>Complete mitogenome sequence of Ricasolia amplissima (Lobariaceae) reveals extensive mitochondrial DNA rearrangement within the Peltigerales (lichenized ascomycetes).</title>
        <authorList>
            <person name="Simon A."/>
            <person name="Liu Y."/>
            <person name="Serusiaux E."/>
            <person name="Goffinet B."/>
        </authorList>
    </citation>
    <scope>NUCLEOTIDE SEQUENCE</scope>
</reference>
<comment type="subcellular location">
    <subcellularLocation>
        <location evidence="2">Mitochondrion membrane</location>
        <topology evidence="2">Multi-pass membrane protein</topology>
    </subcellularLocation>
</comment>
<dbReference type="GeneID" id="33942387"/>
<dbReference type="RefSeq" id="YP_009424500.1">
    <property type="nucleotide sequence ID" value="NC_035826.1"/>
</dbReference>
<keyword evidence="2" id="KW-0249">Electron transport</keyword>